<organism evidence="4 5">
    <name type="scientific">Amycolatopsis pigmentata</name>
    <dbReference type="NCBI Taxonomy" id="450801"/>
    <lineage>
        <taxon>Bacteria</taxon>
        <taxon>Bacillati</taxon>
        <taxon>Actinomycetota</taxon>
        <taxon>Actinomycetes</taxon>
        <taxon>Pseudonocardiales</taxon>
        <taxon>Pseudonocardiaceae</taxon>
        <taxon>Amycolatopsis</taxon>
    </lineage>
</organism>
<dbReference type="CDD" id="cd06170">
    <property type="entry name" value="LuxR_C_like"/>
    <property type="match status" value="1"/>
</dbReference>
<gene>
    <name evidence="4" type="ORF">ACFSXZ_26485</name>
</gene>
<dbReference type="InterPro" id="IPR027417">
    <property type="entry name" value="P-loop_NTPase"/>
</dbReference>
<feature type="domain" description="HTH luxR-type" evidence="3">
    <location>
        <begin position="830"/>
        <end position="892"/>
    </location>
</feature>
<accession>A0ABW5G2F3</accession>
<dbReference type="SMART" id="SM00421">
    <property type="entry name" value="HTH_LUXR"/>
    <property type="match status" value="1"/>
</dbReference>
<keyword evidence="1" id="KW-0547">Nucleotide-binding</keyword>
<keyword evidence="2" id="KW-0067">ATP-binding</keyword>
<dbReference type="SUPFAM" id="SSF48452">
    <property type="entry name" value="TPR-like"/>
    <property type="match status" value="1"/>
</dbReference>
<dbReference type="InterPro" id="IPR011990">
    <property type="entry name" value="TPR-like_helical_dom_sf"/>
</dbReference>
<dbReference type="PANTHER" id="PTHR16305">
    <property type="entry name" value="TESTICULAR SOLUBLE ADENYLYL CYCLASE"/>
    <property type="match status" value="1"/>
</dbReference>
<dbReference type="PANTHER" id="PTHR16305:SF35">
    <property type="entry name" value="TRANSCRIPTIONAL ACTIVATOR DOMAIN"/>
    <property type="match status" value="1"/>
</dbReference>
<dbReference type="Gene3D" id="1.10.10.10">
    <property type="entry name" value="Winged helix-like DNA-binding domain superfamily/Winged helix DNA-binding domain"/>
    <property type="match status" value="1"/>
</dbReference>
<evidence type="ECO:0000313" key="5">
    <source>
        <dbReference type="Proteomes" id="UP001597417"/>
    </source>
</evidence>
<name>A0ABW5G2F3_9PSEU</name>
<dbReference type="PROSITE" id="PS50043">
    <property type="entry name" value="HTH_LUXR_2"/>
    <property type="match status" value="1"/>
</dbReference>
<evidence type="ECO:0000256" key="2">
    <source>
        <dbReference type="ARBA" id="ARBA00022840"/>
    </source>
</evidence>
<dbReference type="InterPro" id="IPR000792">
    <property type="entry name" value="Tscrpt_reg_LuxR_C"/>
</dbReference>
<evidence type="ECO:0000259" key="3">
    <source>
        <dbReference type="PROSITE" id="PS50043"/>
    </source>
</evidence>
<dbReference type="Pfam" id="PF13191">
    <property type="entry name" value="AAA_16"/>
    <property type="match status" value="1"/>
</dbReference>
<evidence type="ECO:0000313" key="4">
    <source>
        <dbReference type="EMBL" id="MFD2419882.1"/>
    </source>
</evidence>
<reference evidence="5" key="1">
    <citation type="journal article" date="2019" name="Int. J. Syst. Evol. Microbiol.">
        <title>The Global Catalogue of Microorganisms (GCM) 10K type strain sequencing project: providing services to taxonomists for standard genome sequencing and annotation.</title>
        <authorList>
            <consortium name="The Broad Institute Genomics Platform"/>
            <consortium name="The Broad Institute Genome Sequencing Center for Infectious Disease"/>
            <person name="Wu L."/>
            <person name="Ma J."/>
        </authorList>
    </citation>
    <scope>NUCLEOTIDE SEQUENCE [LARGE SCALE GENOMIC DNA]</scope>
    <source>
        <strain evidence="5">CGMCC 4.7645</strain>
    </source>
</reference>
<dbReference type="PRINTS" id="PR00038">
    <property type="entry name" value="HTHLUXR"/>
</dbReference>
<dbReference type="PROSITE" id="PS00622">
    <property type="entry name" value="HTH_LUXR_1"/>
    <property type="match status" value="1"/>
</dbReference>
<dbReference type="RefSeq" id="WP_378267907.1">
    <property type="nucleotide sequence ID" value="NZ_JBHUKR010000015.1"/>
</dbReference>
<dbReference type="EMBL" id="JBHUKR010000015">
    <property type="protein sequence ID" value="MFD2419882.1"/>
    <property type="molecule type" value="Genomic_DNA"/>
</dbReference>
<keyword evidence="5" id="KW-1185">Reference proteome</keyword>
<dbReference type="SUPFAM" id="SSF52540">
    <property type="entry name" value="P-loop containing nucleoside triphosphate hydrolases"/>
    <property type="match status" value="1"/>
</dbReference>
<sequence length="892" mass="95976">MLRGRDSELAMLDRLLEDARKGRGGAVELAGNTGMGRTTTLAAVRARASGFLILQVEGVETENGLPLAGLHQLLRTLLPDREISTLFGSGNTFTAYSEVTGVLANAARERPVLCSVDNFDLLDPVSRAGLVFAARRLTTEPVVLLLACHPDLSTGLRRLPLGPLDDVAAHRLLADQVPGGLPEDLAAELVSLGCGNPLALTELASALTPSQLAGTVPAPVALPAESRLRAHYRHRYEALSPGARRLVLMAVTGDWLGLDTLVSAAAEAGIDLRALDEATGSGLLHVRGEKVGVPTRLIRSCLYTDAPLTERRTIHLLLASVLDHEQRHLDALLHRAATISKPDERLAGELDAAAAAARKAKDYESSSRAYELAAELTPDRDARALRLLTAARDCWLAGHTYRSRSLLRRLRPILSDDAVRGMADLLEGEIELRDGVPDVGHRNLLDAAELLAGRHVPLAASALMRAAEASVGAGHYHDYFDTGKRVSALVGTGAPPLLQLMVDHYAGIGAAIQGRYAEAKEPLHRVVELASSQPGCAPKIWGCMAALALGDDTLAHTMGTHAVNAARAEGTPANMPRALEFAAHAALRLDNFSAAVNSAVEGLRLAEAAGQHVAVVNLRCVLALVAGFRGDKETAQKELDRAAEHATARGLAWPMALGSWAMACIDLAEDRAAEALSRLSPLLATDRRDGGSPFARVTAIPHFVEAAVKADERETAREAVDRLDSWARHTGNPGHMAVAMRCRALLLDGDEADELFRKALRLHPPGGRPFERAKTELFFGERLRRGRKPRAARDYLRNARQTFQRYEAVYWAERAGGELRAAGESVTPSGKPGMTELTPQQTQIARLVAEGATNREIAAQLFVSPRTVDHHLRNIFTKLGIRSRVELTAFFR</sequence>
<dbReference type="Pfam" id="PF00196">
    <property type="entry name" value="GerE"/>
    <property type="match status" value="1"/>
</dbReference>
<dbReference type="Proteomes" id="UP001597417">
    <property type="component" value="Unassembled WGS sequence"/>
</dbReference>
<evidence type="ECO:0000256" key="1">
    <source>
        <dbReference type="ARBA" id="ARBA00022741"/>
    </source>
</evidence>
<dbReference type="InterPro" id="IPR016032">
    <property type="entry name" value="Sig_transdc_resp-reg_C-effctor"/>
</dbReference>
<comment type="caution">
    <text evidence="4">The sequence shown here is derived from an EMBL/GenBank/DDBJ whole genome shotgun (WGS) entry which is preliminary data.</text>
</comment>
<dbReference type="SUPFAM" id="SSF46894">
    <property type="entry name" value="C-terminal effector domain of the bipartite response regulators"/>
    <property type="match status" value="1"/>
</dbReference>
<protein>
    <submittedName>
        <fullName evidence="4">LuxR C-terminal-related transcriptional regulator</fullName>
    </submittedName>
</protein>
<dbReference type="InterPro" id="IPR036388">
    <property type="entry name" value="WH-like_DNA-bd_sf"/>
</dbReference>
<proteinExistence type="predicted"/>
<dbReference type="InterPro" id="IPR041664">
    <property type="entry name" value="AAA_16"/>
</dbReference>